<dbReference type="PRINTS" id="PR00111">
    <property type="entry name" value="ABHYDROLASE"/>
</dbReference>
<protein>
    <recommendedName>
        <fullName evidence="1">AB hydrolase-1 domain-containing protein</fullName>
    </recommendedName>
</protein>
<dbReference type="Pfam" id="PF00561">
    <property type="entry name" value="Abhydrolase_1"/>
    <property type="match status" value="1"/>
</dbReference>
<dbReference type="InterPro" id="IPR029058">
    <property type="entry name" value="AB_hydrolase_fold"/>
</dbReference>
<keyword evidence="3" id="KW-1185">Reference proteome</keyword>
<name>A0A9Q1L2T0_9CARY</name>
<evidence type="ECO:0000259" key="1">
    <source>
        <dbReference type="Pfam" id="PF00561"/>
    </source>
</evidence>
<dbReference type="InterPro" id="IPR000073">
    <property type="entry name" value="AB_hydrolase_1"/>
</dbReference>
<sequence>MASNPATTLIRSVSLTASMDWFYRSNFSYAGLRSVVSDVGDGTLMHCWVPKAFKQSKPNLLLIHGFGANAMWQYSDALHHFVPKFNVFVPDLLFFGRSYTTRAERTESFQARCLMKLMKMHGVEKLSFVGISYGGFVGYSMAAQFPDAIEKAVLCCSGVSLEEKDMDDGLFCVGSLDEAAQILVPQTPARLRELMQLTFVKPPKGLPNWILSDFINVMCKKHIKEKKELIEEILKDRKFSNLPRISQPTLIIWGEQDQVFPLQLGQRLHEHLGSNAQMVVVKDAGHALNIEKTREFIKHLKSFFIEPSAPPLAKDPTKIEWWNHKLSS</sequence>
<dbReference type="EMBL" id="JAKOGI010000002">
    <property type="protein sequence ID" value="KAJ8453047.1"/>
    <property type="molecule type" value="Genomic_DNA"/>
</dbReference>
<comment type="caution">
    <text evidence="2">The sequence shown here is derived from an EMBL/GenBank/DDBJ whole genome shotgun (WGS) entry which is preliminary data.</text>
</comment>
<dbReference type="InterPro" id="IPR052370">
    <property type="entry name" value="Meta-cleavage_hydrolase"/>
</dbReference>
<organism evidence="2 3">
    <name type="scientific">Carnegiea gigantea</name>
    <dbReference type="NCBI Taxonomy" id="171969"/>
    <lineage>
        <taxon>Eukaryota</taxon>
        <taxon>Viridiplantae</taxon>
        <taxon>Streptophyta</taxon>
        <taxon>Embryophyta</taxon>
        <taxon>Tracheophyta</taxon>
        <taxon>Spermatophyta</taxon>
        <taxon>Magnoliopsida</taxon>
        <taxon>eudicotyledons</taxon>
        <taxon>Gunneridae</taxon>
        <taxon>Pentapetalae</taxon>
        <taxon>Caryophyllales</taxon>
        <taxon>Cactineae</taxon>
        <taxon>Cactaceae</taxon>
        <taxon>Cactoideae</taxon>
        <taxon>Echinocereeae</taxon>
        <taxon>Carnegiea</taxon>
    </lineage>
</organism>
<reference evidence="2" key="1">
    <citation type="submission" date="2022-04" db="EMBL/GenBank/DDBJ databases">
        <title>Carnegiea gigantea Genome sequencing and assembly v2.</title>
        <authorList>
            <person name="Copetti D."/>
            <person name="Sanderson M.J."/>
            <person name="Burquez A."/>
            <person name="Wojciechowski M.F."/>
        </authorList>
    </citation>
    <scope>NUCLEOTIDE SEQUENCE</scope>
    <source>
        <strain evidence="2">SGP5-SGP5p</strain>
        <tissue evidence="2">Aerial part</tissue>
    </source>
</reference>
<dbReference type="Proteomes" id="UP001153076">
    <property type="component" value="Unassembled WGS sequence"/>
</dbReference>
<dbReference type="SUPFAM" id="SSF53474">
    <property type="entry name" value="alpha/beta-Hydrolases"/>
    <property type="match status" value="1"/>
</dbReference>
<proteinExistence type="predicted"/>
<dbReference type="AlphaFoldDB" id="A0A9Q1L2T0"/>
<evidence type="ECO:0000313" key="2">
    <source>
        <dbReference type="EMBL" id="KAJ8453047.1"/>
    </source>
</evidence>
<dbReference type="Gene3D" id="3.40.50.1820">
    <property type="entry name" value="alpha/beta hydrolase"/>
    <property type="match status" value="1"/>
</dbReference>
<feature type="domain" description="AB hydrolase-1" evidence="1">
    <location>
        <begin position="58"/>
        <end position="292"/>
    </location>
</feature>
<evidence type="ECO:0000313" key="3">
    <source>
        <dbReference type="Proteomes" id="UP001153076"/>
    </source>
</evidence>
<dbReference type="PANTHER" id="PTHR43139:SF7">
    <property type="entry name" value="ALPHA_BETA-HYDROLASES SUPERFAMILY PROTEIN"/>
    <property type="match status" value="1"/>
</dbReference>
<gene>
    <name evidence="2" type="ORF">Cgig2_014810</name>
</gene>
<dbReference type="PANTHER" id="PTHR43139">
    <property type="entry name" value="SI:DKEY-122A22.2"/>
    <property type="match status" value="1"/>
</dbReference>
<accession>A0A9Q1L2T0</accession>
<dbReference type="OrthoDB" id="6431331at2759"/>